<evidence type="ECO:0000256" key="5">
    <source>
        <dbReference type="ARBA" id="ARBA00022692"/>
    </source>
</evidence>
<keyword evidence="4" id="KW-1003">Cell membrane</keyword>
<dbReference type="PANTHER" id="PTHR36838:SF4">
    <property type="entry name" value="AUXIN EFFLUX CARRIER FAMILY PROTEIN"/>
    <property type="match status" value="1"/>
</dbReference>
<name>A0ABS3BCH6_9GAMM</name>
<feature type="transmembrane region" description="Helical" evidence="8">
    <location>
        <begin position="124"/>
        <end position="146"/>
    </location>
</feature>
<evidence type="ECO:0000313" key="9">
    <source>
        <dbReference type="EMBL" id="MBN7769523.1"/>
    </source>
</evidence>
<feature type="transmembrane region" description="Helical" evidence="8">
    <location>
        <begin position="223"/>
        <end position="244"/>
    </location>
</feature>
<evidence type="ECO:0000313" key="10">
    <source>
        <dbReference type="Proteomes" id="UP000664344"/>
    </source>
</evidence>
<comment type="subcellular location">
    <subcellularLocation>
        <location evidence="1">Cell membrane</location>
        <topology evidence="1">Multi-pass membrane protein</topology>
    </subcellularLocation>
</comment>
<feature type="transmembrane region" description="Helical" evidence="8">
    <location>
        <begin position="278"/>
        <end position="300"/>
    </location>
</feature>
<comment type="caution">
    <text evidence="9">The sequence shown here is derived from an EMBL/GenBank/DDBJ whole genome shotgun (WGS) entry which is preliminary data.</text>
</comment>
<evidence type="ECO:0000256" key="8">
    <source>
        <dbReference type="SAM" id="Phobius"/>
    </source>
</evidence>
<keyword evidence="7 8" id="KW-0472">Membrane</keyword>
<protein>
    <submittedName>
        <fullName evidence="9">AEC family transporter</fullName>
    </submittedName>
</protein>
<comment type="similarity">
    <text evidence="2">Belongs to the auxin efflux carrier (TC 2.A.69) family.</text>
</comment>
<dbReference type="InterPro" id="IPR038770">
    <property type="entry name" value="Na+/solute_symporter_sf"/>
</dbReference>
<keyword evidence="10" id="KW-1185">Reference proteome</keyword>
<gene>
    <name evidence="9" type="ORF">JYP53_06370</name>
</gene>
<keyword evidence="6 8" id="KW-1133">Transmembrane helix</keyword>
<dbReference type="EMBL" id="JAFKDB010000008">
    <property type="protein sequence ID" value="MBN7769523.1"/>
    <property type="molecule type" value="Genomic_DNA"/>
</dbReference>
<keyword evidence="3" id="KW-0813">Transport</keyword>
<dbReference type="RefSeq" id="WP_029653947.1">
    <property type="nucleotide sequence ID" value="NZ_JAFKDB010000008.1"/>
</dbReference>
<proteinExistence type="inferred from homology"/>
<feature type="transmembrane region" description="Helical" evidence="8">
    <location>
        <begin position="67"/>
        <end position="87"/>
    </location>
</feature>
<feature type="transmembrane region" description="Helical" evidence="8">
    <location>
        <begin position="158"/>
        <end position="178"/>
    </location>
</feature>
<organism evidence="9 10">
    <name type="scientific">Marinobacter daepoensis</name>
    <dbReference type="NCBI Taxonomy" id="262077"/>
    <lineage>
        <taxon>Bacteria</taxon>
        <taxon>Pseudomonadati</taxon>
        <taxon>Pseudomonadota</taxon>
        <taxon>Gammaproteobacteria</taxon>
        <taxon>Pseudomonadales</taxon>
        <taxon>Marinobacteraceae</taxon>
        <taxon>Marinobacter</taxon>
    </lineage>
</organism>
<feature type="transmembrane region" description="Helical" evidence="8">
    <location>
        <begin position="198"/>
        <end position="216"/>
    </location>
</feature>
<evidence type="ECO:0000256" key="1">
    <source>
        <dbReference type="ARBA" id="ARBA00004651"/>
    </source>
</evidence>
<feature type="transmembrane region" description="Helical" evidence="8">
    <location>
        <begin position="250"/>
        <end position="271"/>
    </location>
</feature>
<evidence type="ECO:0000256" key="4">
    <source>
        <dbReference type="ARBA" id="ARBA00022475"/>
    </source>
</evidence>
<dbReference type="Gene3D" id="1.20.1530.20">
    <property type="match status" value="1"/>
</dbReference>
<sequence length="304" mass="32330">MPVVVQALIPVFVLIILGHGLRRADFPGGDFWPRAERFTYYVLFPAMLVFKLGQARLPPSAYGDTALLIITMLVAMTLVLTIAQWFWKWSGPVFSSVYQGGIRFNSYVGLAAGGMLLGDEGLSLTAIAVAIMVPLLNLLCILMFSLVAERGRINLAGVFRAIVTNPLIVGSVIGVLWSYFQIGFHPLLAGILEPLSNLALPMGLMTVGAGLQLSALRGSSGPFLVSSALKLLVFPLLAAALAWMLGLEGLLVQVVVLLAALPTATSAYILARQLGGDAPLMAGIISGQTLLAMVSIPLMLSLLW</sequence>
<evidence type="ECO:0000256" key="2">
    <source>
        <dbReference type="ARBA" id="ARBA00010145"/>
    </source>
</evidence>
<dbReference type="Pfam" id="PF03547">
    <property type="entry name" value="Mem_trans"/>
    <property type="match status" value="1"/>
</dbReference>
<reference evidence="9 10" key="1">
    <citation type="submission" date="2021-02" db="EMBL/GenBank/DDBJ databases">
        <title>PHA producing bacteria isolated from coastal sediment in Guangdong, Shenzhen.</title>
        <authorList>
            <person name="Zheng W."/>
            <person name="Yu S."/>
            <person name="Huang Y."/>
        </authorList>
    </citation>
    <scope>NUCLEOTIDE SEQUENCE [LARGE SCALE GENOMIC DNA]</scope>
    <source>
        <strain evidence="9 10">TN21-5</strain>
    </source>
</reference>
<keyword evidence="5 8" id="KW-0812">Transmembrane</keyword>
<dbReference type="InterPro" id="IPR004776">
    <property type="entry name" value="Mem_transp_PIN-like"/>
</dbReference>
<dbReference type="Proteomes" id="UP000664344">
    <property type="component" value="Unassembled WGS sequence"/>
</dbReference>
<accession>A0ABS3BCH6</accession>
<feature type="transmembrane region" description="Helical" evidence="8">
    <location>
        <begin position="39"/>
        <end position="55"/>
    </location>
</feature>
<evidence type="ECO:0000256" key="6">
    <source>
        <dbReference type="ARBA" id="ARBA00022989"/>
    </source>
</evidence>
<evidence type="ECO:0000256" key="7">
    <source>
        <dbReference type="ARBA" id="ARBA00023136"/>
    </source>
</evidence>
<evidence type="ECO:0000256" key="3">
    <source>
        <dbReference type="ARBA" id="ARBA00022448"/>
    </source>
</evidence>
<dbReference type="PANTHER" id="PTHR36838">
    <property type="entry name" value="AUXIN EFFLUX CARRIER FAMILY PROTEIN"/>
    <property type="match status" value="1"/>
</dbReference>